<dbReference type="Pfam" id="PF22241">
    <property type="entry name" value="PSMD12-CSN4_N"/>
    <property type="match status" value="2"/>
</dbReference>
<dbReference type="FunFam" id="1.10.10.10:FF:000070">
    <property type="entry name" value="26S proteasome non-ATPase regulatory subunit 12"/>
    <property type="match status" value="1"/>
</dbReference>
<dbReference type="Pfam" id="PF01399">
    <property type="entry name" value="PCI"/>
    <property type="match status" value="1"/>
</dbReference>
<protein>
    <recommendedName>
        <fullName evidence="4">PCI domain-containing protein</fullName>
    </recommendedName>
</protein>
<evidence type="ECO:0000313" key="6">
    <source>
        <dbReference type="Proteomes" id="UP001152561"/>
    </source>
</evidence>
<dbReference type="Pfam" id="PF18098">
    <property type="entry name" value="RPN5_C"/>
    <property type="match status" value="1"/>
</dbReference>
<keyword evidence="2" id="KW-0647">Proteasome</keyword>
<reference evidence="6" key="1">
    <citation type="journal article" date="2023" name="Proc. Natl. Acad. Sci. U.S.A.">
        <title>Genomic and structural basis for evolution of tropane alkaloid biosynthesis.</title>
        <authorList>
            <person name="Wanga Y.-J."/>
            <person name="Taina T."/>
            <person name="Yua J.-Y."/>
            <person name="Lia J."/>
            <person name="Xua B."/>
            <person name="Chenc J."/>
            <person name="D'Auriad J.C."/>
            <person name="Huanga J.-P."/>
            <person name="Huanga S.-X."/>
        </authorList>
    </citation>
    <scope>NUCLEOTIDE SEQUENCE [LARGE SCALE GENOMIC DNA]</scope>
    <source>
        <strain evidence="6">cv. KIB-2019</strain>
    </source>
</reference>
<feature type="domain" description="PCI" evidence="4">
    <location>
        <begin position="232"/>
        <end position="403"/>
    </location>
</feature>
<evidence type="ECO:0000256" key="3">
    <source>
        <dbReference type="ARBA" id="ARBA00064920"/>
    </source>
</evidence>
<dbReference type="PANTHER" id="PTHR10855">
    <property type="entry name" value="26S PROTEASOME NON-ATPASE REGULATORY SUBUNIT 12/COP9 SIGNALOSOME COMPLEX SUBUNIT 4"/>
    <property type="match status" value="1"/>
</dbReference>
<gene>
    <name evidence="5" type="ORF">K7X08_001447</name>
</gene>
<evidence type="ECO:0000256" key="2">
    <source>
        <dbReference type="ARBA" id="ARBA00022942"/>
    </source>
</evidence>
<organism evidence="5 6">
    <name type="scientific">Anisodus acutangulus</name>
    <dbReference type="NCBI Taxonomy" id="402998"/>
    <lineage>
        <taxon>Eukaryota</taxon>
        <taxon>Viridiplantae</taxon>
        <taxon>Streptophyta</taxon>
        <taxon>Embryophyta</taxon>
        <taxon>Tracheophyta</taxon>
        <taxon>Spermatophyta</taxon>
        <taxon>Magnoliopsida</taxon>
        <taxon>eudicotyledons</taxon>
        <taxon>Gunneridae</taxon>
        <taxon>Pentapetalae</taxon>
        <taxon>asterids</taxon>
        <taxon>lamiids</taxon>
        <taxon>Solanales</taxon>
        <taxon>Solanaceae</taxon>
        <taxon>Solanoideae</taxon>
        <taxon>Hyoscyameae</taxon>
        <taxon>Anisodus</taxon>
    </lineage>
</organism>
<evidence type="ECO:0000256" key="1">
    <source>
        <dbReference type="ARBA" id="ARBA00006397"/>
    </source>
</evidence>
<evidence type="ECO:0000313" key="5">
    <source>
        <dbReference type="EMBL" id="KAJ8564987.1"/>
    </source>
</evidence>
<dbReference type="OrthoDB" id="268763at2759"/>
<dbReference type="PANTHER" id="PTHR10855:SF9">
    <property type="entry name" value="26S PROTEASOME NON-ATPASE REGULATORY SUBUNIT 12 HOMOLOG A-LIKE"/>
    <property type="match status" value="1"/>
</dbReference>
<dbReference type="GO" id="GO:0005737">
    <property type="term" value="C:cytoplasm"/>
    <property type="evidence" value="ECO:0007669"/>
    <property type="project" value="TreeGrafter"/>
</dbReference>
<keyword evidence="6" id="KW-1185">Reference proteome</keyword>
<comment type="similarity">
    <text evidence="1">Belongs to the proteasome subunit p55 family.</text>
</comment>
<dbReference type="GO" id="GO:0008541">
    <property type="term" value="C:proteasome regulatory particle, lid subcomplex"/>
    <property type="evidence" value="ECO:0007669"/>
    <property type="project" value="TreeGrafter"/>
</dbReference>
<dbReference type="PROSITE" id="PS50250">
    <property type="entry name" value="PCI"/>
    <property type="match status" value="1"/>
</dbReference>
<dbReference type="InterPro" id="IPR054559">
    <property type="entry name" value="PSMD12-CSN4-like_N"/>
</dbReference>
<name>A0A9Q1MNR5_9SOLA</name>
<dbReference type="SUPFAM" id="SSF46785">
    <property type="entry name" value="Winged helix' DNA-binding domain"/>
    <property type="match status" value="1"/>
</dbReference>
<dbReference type="EMBL" id="JAJAGQ010000004">
    <property type="protein sequence ID" value="KAJ8564987.1"/>
    <property type="molecule type" value="Genomic_DNA"/>
</dbReference>
<dbReference type="AlphaFoldDB" id="A0A9Q1MNR5"/>
<dbReference type="Proteomes" id="UP001152561">
    <property type="component" value="Unassembled WGS sequence"/>
</dbReference>
<dbReference type="Gene3D" id="1.10.10.10">
    <property type="entry name" value="Winged helix-like DNA-binding domain superfamily/Winged helix DNA-binding domain"/>
    <property type="match status" value="1"/>
</dbReference>
<sequence>MEGDGKLEAKIETLLNVEKQMRQAGDVAGTKKAATDILQLCFDARAWNTLNEQIVLLSKRRGQLKQAVQAMVQQAMQYIDQTPDLETKIELIKTLNNVSAGKIYVEIERARSIKKLAKIKEEQGLIDEAANLMQEVAVETFGAMAKTEKIAFILEQVRLCLDSPDYVRAQILSRKINPKVFEAVPSKEKKKPKEGDNIVEEPAPDIPSLLELKRIYYGLMIRHYFHNNDYLEICRCYKAIYEIPSVKEDPAQWIPVLRKICWYLVLSPHDPMQSSLHNSTLEDKNLSEIPHFRLLLKQLITMEVIQWTSLWNTFKDEFENEKNMLGGSFGDKAAEDLRLRVTEHNILVASKYYSRITLKRLADLLCLEIQEAEKHLSEMVVSKALVAKIDKPMSIVCFQPAKDSNDILNSWAFNLEKLLDLVEKSCHQIHKETMVHKAAIRA</sequence>
<dbReference type="InterPro" id="IPR000717">
    <property type="entry name" value="PCI_dom"/>
</dbReference>
<dbReference type="SMART" id="SM00088">
    <property type="entry name" value="PINT"/>
    <property type="match status" value="1"/>
</dbReference>
<dbReference type="GO" id="GO:0005634">
    <property type="term" value="C:nucleus"/>
    <property type="evidence" value="ECO:0007669"/>
    <property type="project" value="UniProtKB-ARBA"/>
</dbReference>
<dbReference type="InterPro" id="IPR040896">
    <property type="entry name" value="RPN5_C"/>
</dbReference>
<dbReference type="InterPro" id="IPR036390">
    <property type="entry name" value="WH_DNA-bd_sf"/>
</dbReference>
<proteinExistence type="inferred from homology"/>
<dbReference type="InterPro" id="IPR036388">
    <property type="entry name" value="WH-like_DNA-bd_sf"/>
</dbReference>
<comment type="caution">
    <text evidence="5">The sequence shown here is derived from an EMBL/GenBank/DDBJ whole genome shotgun (WGS) entry which is preliminary data.</text>
</comment>
<dbReference type="InterPro" id="IPR040134">
    <property type="entry name" value="PSMD12/CSN4"/>
</dbReference>
<comment type="subunit">
    <text evidence="3">Component of the 19S regulatory particle (RP/PA700) lid subcomplex of the 26S proteasome. The 26S proteasome is composed of a core protease (CP), known as the 20S proteasome, capped at one or both ends by the 19S regulatory particle (RP/PA700). The RP/PA700 complex is composed of at least 17 different subunits in two subcomplexes, the base and the lid, which form the portions proximal and distal to the 20S proteolytic core, respectively.</text>
</comment>
<accession>A0A9Q1MNR5</accession>
<evidence type="ECO:0000259" key="4">
    <source>
        <dbReference type="PROSITE" id="PS50250"/>
    </source>
</evidence>